<organism evidence="2 3">
    <name type="scientific">Alkalibacter rhizosphaerae</name>
    <dbReference type="NCBI Taxonomy" id="2815577"/>
    <lineage>
        <taxon>Bacteria</taxon>
        <taxon>Bacillati</taxon>
        <taxon>Bacillota</taxon>
        <taxon>Clostridia</taxon>
        <taxon>Eubacteriales</taxon>
        <taxon>Eubacteriaceae</taxon>
        <taxon>Alkalibacter</taxon>
    </lineage>
</organism>
<name>A0A974XIT0_9FIRM</name>
<dbReference type="Proteomes" id="UP000663499">
    <property type="component" value="Chromosome"/>
</dbReference>
<evidence type="ECO:0000313" key="3">
    <source>
        <dbReference type="Proteomes" id="UP000663499"/>
    </source>
</evidence>
<reference evidence="2" key="1">
    <citation type="submission" date="2021-03" db="EMBL/GenBank/DDBJ databases">
        <title>Alkalibacter marinus sp. nov., isolated from tidal flat sediment.</title>
        <authorList>
            <person name="Namirimu T."/>
            <person name="Yang J.-A."/>
            <person name="Yang S.-H."/>
            <person name="Kim Y.-J."/>
            <person name="Kwon K.K."/>
        </authorList>
    </citation>
    <scope>NUCLEOTIDE SEQUENCE</scope>
    <source>
        <strain evidence="2">ES005</strain>
    </source>
</reference>
<dbReference type="AlphaFoldDB" id="A0A974XIT0"/>
<gene>
    <name evidence="2" type="ORF">J0B03_05320</name>
</gene>
<proteinExistence type="predicted"/>
<dbReference type="InterPro" id="IPR025337">
    <property type="entry name" value="Questin_oxidase-like"/>
</dbReference>
<dbReference type="GO" id="GO:0016491">
    <property type="term" value="F:oxidoreductase activity"/>
    <property type="evidence" value="ECO:0007669"/>
    <property type="project" value="UniProtKB-KW"/>
</dbReference>
<accession>A0A974XIT0</accession>
<evidence type="ECO:0000313" key="2">
    <source>
        <dbReference type="EMBL" id="QSX09485.1"/>
    </source>
</evidence>
<sequence length="333" mass="38394">MQIHELVNEYARPYSPYMGNFVNHLPMGQLALYQMNRKLEDIKSYSDYYVNHFNIDLAKTNYPKVHSIEECLGKRDLYESCLDAVRESIEAEGMDKVIRRILNHYSYGLSSGLFHTSIRLFYAVEGFKVDHGLKEEVARALAYYVTGYKEAKKFRNKIEGPEFKDQIKNLIQDLYINNLTESKSSMGQKMNALYHDSKYLDKGFVIAGDEEEKIRTLLGLTLPMHDHYQNIIILHCTTGLHALIGLKDYFDDFSEILDIMSTCIITHLLTIDGLEVQDISPESPEKKWEDVIALGCNSKNVHTIKYTYTCSKLDKLYALPTLKKSAIRKITSE</sequence>
<dbReference type="KEGG" id="alka:J0B03_05320"/>
<evidence type="ECO:0000256" key="1">
    <source>
        <dbReference type="ARBA" id="ARBA00023002"/>
    </source>
</evidence>
<dbReference type="EMBL" id="CP071444">
    <property type="protein sequence ID" value="QSX09485.1"/>
    <property type="molecule type" value="Genomic_DNA"/>
</dbReference>
<keyword evidence="3" id="KW-1185">Reference proteome</keyword>
<protein>
    <submittedName>
        <fullName evidence="2">DUF4243 domain-containing protein</fullName>
    </submittedName>
</protein>
<keyword evidence="1" id="KW-0560">Oxidoreductase</keyword>
<dbReference type="Pfam" id="PF14027">
    <property type="entry name" value="Questin_oxidase"/>
    <property type="match status" value="1"/>
</dbReference>
<dbReference type="RefSeq" id="WP_207300818.1">
    <property type="nucleotide sequence ID" value="NZ_CP071444.1"/>
</dbReference>